<evidence type="ECO:0000313" key="3">
    <source>
        <dbReference type="Proteomes" id="UP000735302"/>
    </source>
</evidence>
<dbReference type="Proteomes" id="UP000735302">
    <property type="component" value="Unassembled WGS sequence"/>
</dbReference>
<name>A0AAV4AXV7_9GAST</name>
<reference evidence="2 3" key="1">
    <citation type="journal article" date="2021" name="Elife">
        <title>Chloroplast acquisition without the gene transfer in kleptoplastic sea slugs, Plakobranchus ocellatus.</title>
        <authorList>
            <person name="Maeda T."/>
            <person name="Takahashi S."/>
            <person name="Yoshida T."/>
            <person name="Shimamura S."/>
            <person name="Takaki Y."/>
            <person name="Nagai Y."/>
            <person name="Toyoda A."/>
            <person name="Suzuki Y."/>
            <person name="Arimoto A."/>
            <person name="Ishii H."/>
            <person name="Satoh N."/>
            <person name="Nishiyama T."/>
            <person name="Hasebe M."/>
            <person name="Maruyama T."/>
            <person name="Minagawa J."/>
            <person name="Obokata J."/>
            <person name="Shigenobu S."/>
        </authorList>
    </citation>
    <scope>NUCLEOTIDE SEQUENCE [LARGE SCALE GENOMIC DNA]</scope>
</reference>
<proteinExistence type="predicted"/>
<protein>
    <submittedName>
        <fullName evidence="2">Uncharacterized protein</fullName>
    </submittedName>
</protein>
<feature type="compositionally biased region" description="Basic and acidic residues" evidence="1">
    <location>
        <begin position="71"/>
        <end position="98"/>
    </location>
</feature>
<evidence type="ECO:0000313" key="2">
    <source>
        <dbReference type="EMBL" id="GFO11640.1"/>
    </source>
</evidence>
<dbReference type="EMBL" id="BLXT01004325">
    <property type="protein sequence ID" value="GFO11640.1"/>
    <property type="molecule type" value="Genomic_DNA"/>
</dbReference>
<evidence type="ECO:0000256" key="1">
    <source>
        <dbReference type="SAM" id="MobiDB-lite"/>
    </source>
</evidence>
<comment type="caution">
    <text evidence="2">The sequence shown here is derived from an EMBL/GenBank/DDBJ whole genome shotgun (WGS) entry which is preliminary data.</text>
</comment>
<feature type="region of interest" description="Disordered" evidence="1">
    <location>
        <begin position="198"/>
        <end position="221"/>
    </location>
</feature>
<accession>A0AAV4AXV7</accession>
<sequence>MFHRQRKRQLLRRVIAKFRDNVRKKRAQREADENQNEPSGTGMVRIGNNTSKMVQSSIARFKRNHDPSGSAKEEIKMDTKPEGSHDFQKHIPDGDKHSPHSQSIGESNSISIDQINADSGAANRATVTTPSKSIHSSTKSPDPSVKGKLTPSPVVTLETIKLQRVLPPIGSSIDGKPTNETRDLNNPLITQTHTISRVTRETTPKDATSSRHGRHSPCFSHTPYGRTLITDILGDKSANYGENQFRQCDSKVDTGTSNVGSTIANSFRGPCETNNTALADFNERDNSRHTLLEAELVEPRLEGRSRNLVRKLKKEKERRMLERAEILDRETIVRYSRKPYHDVTPMYGQPRRLQFIPPSRKLHHEQEKLIRAEQSVELERQVKINNFFNDLFKPKDDERWKFVKKDDEAEKPKKATLSLAGVLSGLFSLELSEAPKGKQTLQDKFRRLQSCQYLRVYQPRRGSDQDDHRVTSWDAAERYLKSGLGAFGVDKQ</sequence>
<keyword evidence="3" id="KW-1185">Reference proteome</keyword>
<dbReference type="AlphaFoldDB" id="A0AAV4AXV7"/>
<feature type="region of interest" description="Disordered" evidence="1">
    <location>
        <begin position="20"/>
        <end position="106"/>
    </location>
</feature>
<feature type="compositionally biased region" description="Polar residues" evidence="1">
    <location>
        <begin position="47"/>
        <end position="58"/>
    </location>
</feature>
<organism evidence="2 3">
    <name type="scientific">Plakobranchus ocellatus</name>
    <dbReference type="NCBI Taxonomy" id="259542"/>
    <lineage>
        <taxon>Eukaryota</taxon>
        <taxon>Metazoa</taxon>
        <taxon>Spiralia</taxon>
        <taxon>Lophotrochozoa</taxon>
        <taxon>Mollusca</taxon>
        <taxon>Gastropoda</taxon>
        <taxon>Heterobranchia</taxon>
        <taxon>Euthyneura</taxon>
        <taxon>Panpulmonata</taxon>
        <taxon>Sacoglossa</taxon>
        <taxon>Placobranchoidea</taxon>
        <taxon>Plakobranchidae</taxon>
        <taxon>Plakobranchus</taxon>
    </lineage>
</organism>
<feature type="region of interest" description="Disordered" evidence="1">
    <location>
        <begin position="121"/>
        <end position="150"/>
    </location>
</feature>
<gene>
    <name evidence="2" type="ORF">PoB_003814500</name>
</gene>
<feature type="compositionally biased region" description="Polar residues" evidence="1">
    <location>
        <begin position="125"/>
        <end position="141"/>
    </location>
</feature>